<evidence type="ECO:0000256" key="1">
    <source>
        <dbReference type="ARBA" id="ARBA00022448"/>
    </source>
</evidence>
<feature type="domain" description="CusB-like three alpha-helical bundle" evidence="3">
    <location>
        <begin position="121"/>
        <end position="168"/>
    </location>
</feature>
<comment type="caution">
    <text evidence="5">The sequence shown here is derived from an EMBL/GenBank/DDBJ whole genome shotgun (WGS) entry which is preliminary data.</text>
</comment>
<feature type="domain" description="CusB-like barrel-sandwich hybrid" evidence="4">
    <location>
        <begin position="88"/>
        <end position="249"/>
    </location>
</feature>
<dbReference type="InterPro" id="IPR058790">
    <property type="entry name" value="BSH_CusB"/>
</dbReference>
<dbReference type="InterPro" id="IPR051909">
    <property type="entry name" value="MFP_Cation_Efflux"/>
</dbReference>
<dbReference type="Pfam" id="PF25869">
    <property type="entry name" value="3HB_CusB"/>
    <property type="match status" value="1"/>
</dbReference>
<dbReference type="Gene3D" id="2.40.50.100">
    <property type="match status" value="1"/>
</dbReference>
<feature type="signal peptide" evidence="2">
    <location>
        <begin position="1"/>
        <end position="20"/>
    </location>
</feature>
<evidence type="ECO:0000256" key="2">
    <source>
        <dbReference type="SAM" id="SignalP"/>
    </source>
</evidence>
<dbReference type="RefSeq" id="WP_037438777.1">
    <property type="nucleotide sequence ID" value="NZ_JNFF01000023.1"/>
</dbReference>
<dbReference type="GO" id="GO:0015679">
    <property type="term" value="P:plasma membrane copper ion transport"/>
    <property type="evidence" value="ECO:0007669"/>
    <property type="project" value="TreeGrafter"/>
</dbReference>
<dbReference type="PANTHER" id="PTHR30097">
    <property type="entry name" value="CATION EFFLUX SYSTEM PROTEIN CUSB"/>
    <property type="match status" value="1"/>
</dbReference>
<dbReference type="Gene3D" id="2.40.420.20">
    <property type="match status" value="1"/>
</dbReference>
<protein>
    <submittedName>
        <fullName evidence="5">Uncharacterized protein</fullName>
    </submittedName>
</protein>
<dbReference type="GO" id="GO:0030313">
    <property type="term" value="C:cell envelope"/>
    <property type="evidence" value="ECO:0007669"/>
    <property type="project" value="TreeGrafter"/>
</dbReference>
<organism evidence="5 6">
    <name type="scientific">Pedobacter antarcticus 4BY</name>
    <dbReference type="NCBI Taxonomy" id="1358423"/>
    <lineage>
        <taxon>Bacteria</taxon>
        <taxon>Pseudomonadati</taxon>
        <taxon>Bacteroidota</taxon>
        <taxon>Sphingobacteriia</taxon>
        <taxon>Sphingobacteriales</taxon>
        <taxon>Sphingobacteriaceae</taxon>
        <taxon>Pedobacter</taxon>
    </lineage>
</organism>
<dbReference type="GO" id="GO:0060003">
    <property type="term" value="P:copper ion export"/>
    <property type="evidence" value="ECO:0007669"/>
    <property type="project" value="TreeGrafter"/>
</dbReference>
<gene>
    <name evidence="5" type="ORF">N180_20170</name>
</gene>
<name>A0A081PJQ3_9SPHI</name>
<evidence type="ECO:0000259" key="3">
    <source>
        <dbReference type="Pfam" id="PF25869"/>
    </source>
</evidence>
<keyword evidence="2" id="KW-0732">Signal</keyword>
<dbReference type="AlphaFoldDB" id="A0A081PJQ3"/>
<sequence length="405" mass="44083">MKKNYIVRLSLFLTIGVAVAACQNKKSEPSSSAQKHAERDTSLNYLLKPANEQVIANIPLIRAREGSSIFIREVQGRIAYDTRNQVNLASRVSGRIEKLYVKYNYQPVNKGQLIMEIYSPDLAAAQRELLLIHGSGNQDGMLEPAKQRLMLLGMDPAQISKVLRTGQIFYRIPVYSNATGFILEKQAATTAAQPPAPMPSAAVGAGMGDMASGDAGSVPASQTAASPVSSAVLLREGQYLSAGQNMFTIYRAGDLVAEFSLTPDVASQVDKQAKVLIQRTANKQQTLTGKIGLIQPVFNAGENFVLARVYLQKSGLKPGELVTGQIPFLAKKGVWLPKEAVVSIGNQYVVFKKEGKVFIPKTVKTGVSQNNQIQVFEELSGWDLAKNAYYLIDSESFIKTPKKGE</sequence>
<dbReference type="eggNOG" id="COG0845">
    <property type="taxonomic scope" value="Bacteria"/>
</dbReference>
<accession>A0A081PJQ3</accession>
<dbReference type="OrthoDB" id="9806939at2"/>
<reference evidence="5 6" key="1">
    <citation type="journal article" date="1992" name="Int. J. Syst. Bacteriol.">
        <title>Sphingobacterium antarcticus sp. nov. a Psychrotrophic Bacterium from the Soils of Schirmacher Oasis, Antarctica.</title>
        <authorList>
            <person name="Shivaji S."/>
            <person name="Ray M.K."/>
            <person name="Rao N.S."/>
            <person name="Saiserr L."/>
            <person name="Jagannadham M.V."/>
            <person name="Kumar G.S."/>
            <person name="Reddy G."/>
            <person name="Bhargava P.M."/>
        </authorList>
    </citation>
    <scope>NUCLEOTIDE SEQUENCE [LARGE SCALE GENOMIC DNA]</scope>
    <source>
        <strain evidence="5 6">4BY</strain>
    </source>
</reference>
<evidence type="ECO:0000313" key="5">
    <source>
        <dbReference type="EMBL" id="KEQ30926.1"/>
    </source>
</evidence>
<dbReference type="Proteomes" id="UP000028007">
    <property type="component" value="Unassembled WGS sequence"/>
</dbReference>
<proteinExistence type="predicted"/>
<keyword evidence="6" id="KW-1185">Reference proteome</keyword>
<dbReference type="PROSITE" id="PS51257">
    <property type="entry name" value="PROKAR_LIPOPROTEIN"/>
    <property type="match status" value="1"/>
</dbReference>
<dbReference type="PANTHER" id="PTHR30097:SF4">
    <property type="entry name" value="SLR6042 PROTEIN"/>
    <property type="match status" value="1"/>
</dbReference>
<dbReference type="Gene3D" id="6.10.140.730">
    <property type="match status" value="1"/>
</dbReference>
<dbReference type="InterPro" id="IPR058791">
    <property type="entry name" value="3HB_CusB"/>
</dbReference>
<keyword evidence="1" id="KW-0813">Transport</keyword>
<evidence type="ECO:0000259" key="4">
    <source>
        <dbReference type="Pfam" id="PF25919"/>
    </source>
</evidence>
<dbReference type="EMBL" id="JNFF01000023">
    <property type="protein sequence ID" value="KEQ30926.1"/>
    <property type="molecule type" value="Genomic_DNA"/>
</dbReference>
<evidence type="ECO:0000313" key="6">
    <source>
        <dbReference type="Proteomes" id="UP000028007"/>
    </source>
</evidence>
<dbReference type="Pfam" id="PF25919">
    <property type="entry name" value="BSH_CusB"/>
    <property type="match status" value="1"/>
</dbReference>
<feature type="chain" id="PRO_5001761893" evidence="2">
    <location>
        <begin position="21"/>
        <end position="405"/>
    </location>
</feature>